<dbReference type="Pfam" id="PF18329">
    <property type="entry name" value="SGBP_B_XBD"/>
    <property type="match status" value="2"/>
</dbReference>
<dbReference type="EMBL" id="QTJX01000001">
    <property type="protein sequence ID" value="RDY61563.1"/>
    <property type="molecule type" value="Genomic_DNA"/>
</dbReference>
<feature type="chain" id="PRO_5016723171" evidence="1">
    <location>
        <begin position="29"/>
        <end position="835"/>
    </location>
</feature>
<comment type="caution">
    <text evidence="3">The sequence shown here is derived from an EMBL/GenBank/DDBJ whole genome shotgun (WGS) entry which is preliminary data.</text>
</comment>
<dbReference type="SUPFAM" id="SSF82153">
    <property type="entry name" value="FAS1 domain"/>
    <property type="match status" value="3"/>
</dbReference>
<feature type="domain" description="FAS1" evidence="2">
    <location>
        <begin position="326"/>
        <end position="468"/>
    </location>
</feature>
<dbReference type="InterPro" id="IPR000782">
    <property type="entry name" value="FAS1_domain"/>
</dbReference>
<dbReference type="Proteomes" id="UP000261828">
    <property type="component" value="Unassembled WGS sequence"/>
</dbReference>
<dbReference type="GO" id="GO:0030247">
    <property type="term" value="F:polysaccharide binding"/>
    <property type="evidence" value="ECO:0007669"/>
    <property type="project" value="InterPro"/>
</dbReference>
<dbReference type="Pfam" id="PF02469">
    <property type="entry name" value="Fasciclin"/>
    <property type="match status" value="3"/>
</dbReference>
<evidence type="ECO:0000256" key="1">
    <source>
        <dbReference type="SAM" id="SignalP"/>
    </source>
</evidence>
<dbReference type="AlphaFoldDB" id="A0A371JUS1"/>
<dbReference type="InterPro" id="IPR050904">
    <property type="entry name" value="Adhesion/Biosynth-related"/>
</dbReference>
<proteinExistence type="predicted"/>
<dbReference type="PANTHER" id="PTHR10900:SF77">
    <property type="entry name" value="FI19380P1"/>
    <property type="match status" value="1"/>
</dbReference>
<sequence length="835" mass="90489">MIMKYIKYNKIAALFAVGAALLTFSSCEDDEEVFPQSSTPTENITQILARTSEASTLLGALEQFDLDDVLANSTTFTLFAPTNSAFSGVDLTAMNDSILRNTLLNHVWNTNTADLSSNLQKGYRLTMATGVDGRNLSFFVNTDSPMTFNGVASPVQGMFDLGATNGVVHMVDNVLLTPDVVDHVLANPEYSSLAAALAQVELVETLKGGGPFTIFAPDNAAFEMLMAQLNAAFGWTNLSDIPDEILTDVLLYHVVVGGNVTSNEVDGESFETAQGESFSIDGTSIDDASETNAEINLVDVQATNGIVHGTDKVLLPDTVFQQVLGATLDLAARSEDRGFTSLLAAAELAGLAESLTTENLTVFAPNNEAFDALFATIDNFNSLDDFDTPEEIEALRKLLEYHLYVGTLVESELTDGSSVTTLLGDTFSVSATDVIRLSPSFTDAIPSQVVNANIGATNGIIHELNRVLVPVELLDALGIEVAGDCDGPHPVTDVDLVFFDWDGKDPWWGNVQAENDGSISNDGSSYGRANFQTGGTGWQDLFWRNDPSTFNGAATVGSNLNDYVLKFDINVLEPINAGMFRIRFNSGGNGGVDSFYDWAPWNDTGQPFDTDGWQTIEIPLTELGQPDFSLVDNEFGMAFEGADILLNFAIDNVRFDEPGYQCGGPDPVDDPNLAFFDWDGKDPWWGNVQAENDGAISLDGSNYGRANFQTGGTGWQDLFWRNDPSTFNGADVVGSNLNDYVLKFDLNVLEPIDAGMFRIRFNSGGNGGVDSFYDWAPWNDTGEPYETNGWITVEIPLTDLGQPDFSLVDNEFGMAFEGADILLNFAIDNVRFEEK</sequence>
<dbReference type="OrthoDB" id="9800666at2"/>
<gene>
    <name evidence="3" type="ORF">DX873_05235</name>
</gene>
<feature type="domain" description="FAS1" evidence="2">
    <location>
        <begin position="177"/>
        <end position="314"/>
    </location>
</feature>
<dbReference type="Gene3D" id="2.60.120.430">
    <property type="entry name" value="Galactose-binding lectin"/>
    <property type="match status" value="1"/>
</dbReference>
<dbReference type="InterPro" id="IPR036378">
    <property type="entry name" value="FAS1_dom_sf"/>
</dbReference>
<name>A0A371JUS1_9FLAO</name>
<dbReference type="SMART" id="SM00554">
    <property type="entry name" value="FAS1"/>
    <property type="match status" value="3"/>
</dbReference>
<evidence type="ECO:0000259" key="2">
    <source>
        <dbReference type="PROSITE" id="PS50213"/>
    </source>
</evidence>
<dbReference type="PROSITE" id="PS51257">
    <property type="entry name" value="PROKAR_LIPOPROTEIN"/>
    <property type="match status" value="1"/>
</dbReference>
<dbReference type="PROSITE" id="PS50213">
    <property type="entry name" value="FAS1"/>
    <property type="match status" value="3"/>
</dbReference>
<feature type="domain" description="FAS1" evidence="2">
    <location>
        <begin position="41"/>
        <end position="175"/>
    </location>
</feature>
<reference evidence="3 4" key="1">
    <citation type="submission" date="2018-08" db="EMBL/GenBank/DDBJ databases">
        <title>Muricauda nanhaiensis sp. nov., isolated from seawater of the South China Sea.</title>
        <authorList>
            <person name="Dang Y."/>
        </authorList>
    </citation>
    <scope>NUCLEOTIDE SEQUENCE [LARGE SCALE GENOMIC DNA]</scope>
    <source>
        <strain evidence="3 4">SM1704</strain>
    </source>
</reference>
<accession>A0A371JUS1</accession>
<keyword evidence="1" id="KW-0732">Signal</keyword>
<protein>
    <submittedName>
        <fullName evidence="3">Fasciclin domain-containing protein</fullName>
    </submittedName>
</protein>
<dbReference type="Gene3D" id="2.30.180.10">
    <property type="entry name" value="FAS1 domain"/>
    <property type="match status" value="3"/>
</dbReference>
<dbReference type="PANTHER" id="PTHR10900">
    <property type="entry name" value="PERIOSTIN-RELATED"/>
    <property type="match status" value="1"/>
</dbReference>
<dbReference type="InterPro" id="IPR040475">
    <property type="entry name" value="SGBP_B_XBD"/>
</dbReference>
<feature type="signal peptide" evidence="1">
    <location>
        <begin position="1"/>
        <end position="28"/>
    </location>
</feature>
<evidence type="ECO:0000313" key="3">
    <source>
        <dbReference type="EMBL" id="RDY61563.1"/>
    </source>
</evidence>
<organism evidence="3 4">
    <name type="scientific">Flagellimonas nanhaiensis</name>
    <dbReference type="NCBI Taxonomy" id="2292706"/>
    <lineage>
        <taxon>Bacteria</taxon>
        <taxon>Pseudomonadati</taxon>
        <taxon>Bacteroidota</taxon>
        <taxon>Flavobacteriia</taxon>
        <taxon>Flavobacteriales</taxon>
        <taxon>Flavobacteriaceae</taxon>
        <taxon>Flagellimonas</taxon>
    </lineage>
</organism>
<keyword evidence="4" id="KW-1185">Reference proteome</keyword>
<evidence type="ECO:0000313" key="4">
    <source>
        <dbReference type="Proteomes" id="UP000261828"/>
    </source>
</evidence>